<keyword evidence="4" id="KW-1185">Reference proteome</keyword>
<gene>
    <name evidence="3" type="ORF">ALC57_10201</name>
</gene>
<dbReference type="Proteomes" id="UP000078492">
    <property type="component" value="Unassembled WGS sequence"/>
</dbReference>
<feature type="domain" description="DUF4773" evidence="2">
    <location>
        <begin position="42"/>
        <end position="134"/>
    </location>
</feature>
<dbReference type="InterPro" id="IPR031941">
    <property type="entry name" value="DUF4773"/>
</dbReference>
<evidence type="ECO:0000256" key="1">
    <source>
        <dbReference type="SAM" id="SignalP"/>
    </source>
</evidence>
<dbReference type="PANTHER" id="PTHR36299:SF2">
    <property type="entry name" value="DUF4773 DOMAIN-CONTAINING PROTEIN"/>
    <property type="match status" value="1"/>
</dbReference>
<protein>
    <recommendedName>
        <fullName evidence="2">DUF4773 domain-containing protein</fullName>
    </recommendedName>
</protein>
<feature type="signal peptide" evidence="1">
    <location>
        <begin position="1"/>
        <end position="26"/>
    </location>
</feature>
<dbReference type="EMBL" id="KQ980151">
    <property type="protein sequence ID" value="KYN17496.1"/>
    <property type="molecule type" value="Genomic_DNA"/>
</dbReference>
<dbReference type="AlphaFoldDB" id="A0A151J4E0"/>
<evidence type="ECO:0000313" key="3">
    <source>
        <dbReference type="EMBL" id="KYN17496.1"/>
    </source>
</evidence>
<reference evidence="3 4" key="1">
    <citation type="submission" date="2015-09" db="EMBL/GenBank/DDBJ databases">
        <title>Trachymyrmex cornetzi WGS genome.</title>
        <authorList>
            <person name="Nygaard S."/>
            <person name="Hu H."/>
            <person name="Boomsma J."/>
            <person name="Zhang G."/>
        </authorList>
    </citation>
    <scope>NUCLEOTIDE SEQUENCE [LARGE SCALE GENOMIC DNA]</scope>
    <source>
        <strain evidence="3">Tcor2-1</strain>
        <tissue evidence="3">Whole body</tissue>
    </source>
</reference>
<proteinExistence type="predicted"/>
<evidence type="ECO:0000259" key="2">
    <source>
        <dbReference type="Pfam" id="PF15998"/>
    </source>
</evidence>
<sequence length="167" mass="19076">MERLHHVKFMDIVFIGILFCTGVVKATGQDEITPIIFPLDETHICVNASYLEKGYGFSLTITYNNFAIISKTISVGNPPPICLGEDISSEVDVDVCLRLYNIYINNNKFLVCFEIYGERMKLLITKIKLGCIDQTKQRDKIKYTENNSSKLFLKKMKNDELPIVNKV</sequence>
<dbReference type="PANTHER" id="PTHR36299">
    <property type="entry name" value="AGAP008005-PA"/>
    <property type="match status" value="1"/>
</dbReference>
<organism evidence="3 4">
    <name type="scientific">Trachymyrmex cornetzi</name>
    <dbReference type="NCBI Taxonomy" id="471704"/>
    <lineage>
        <taxon>Eukaryota</taxon>
        <taxon>Metazoa</taxon>
        <taxon>Ecdysozoa</taxon>
        <taxon>Arthropoda</taxon>
        <taxon>Hexapoda</taxon>
        <taxon>Insecta</taxon>
        <taxon>Pterygota</taxon>
        <taxon>Neoptera</taxon>
        <taxon>Endopterygota</taxon>
        <taxon>Hymenoptera</taxon>
        <taxon>Apocrita</taxon>
        <taxon>Aculeata</taxon>
        <taxon>Formicoidea</taxon>
        <taxon>Formicidae</taxon>
        <taxon>Myrmicinae</taxon>
        <taxon>Trachymyrmex</taxon>
    </lineage>
</organism>
<dbReference type="Pfam" id="PF15998">
    <property type="entry name" value="DUF4773"/>
    <property type="match status" value="1"/>
</dbReference>
<evidence type="ECO:0000313" key="4">
    <source>
        <dbReference type="Proteomes" id="UP000078492"/>
    </source>
</evidence>
<keyword evidence="1" id="KW-0732">Signal</keyword>
<name>A0A151J4E0_9HYME</name>
<feature type="chain" id="PRO_5007582478" description="DUF4773 domain-containing protein" evidence="1">
    <location>
        <begin position="27"/>
        <end position="167"/>
    </location>
</feature>
<accession>A0A151J4E0</accession>